<dbReference type="GO" id="GO:0003774">
    <property type="term" value="F:cytoskeletal motor activity"/>
    <property type="evidence" value="ECO:0007669"/>
    <property type="project" value="InterPro"/>
</dbReference>
<evidence type="ECO:0000313" key="4">
    <source>
        <dbReference type="EMBL" id="KAI7746061.1"/>
    </source>
</evidence>
<proteinExistence type="predicted"/>
<dbReference type="AlphaFoldDB" id="A0AAD5CT60"/>
<evidence type="ECO:0000259" key="3">
    <source>
        <dbReference type="Pfam" id="PF02736"/>
    </source>
</evidence>
<accession>A0AAD5CT60</accession>
<evidence type="ECO:0000256" key="2">
    <source>
        <dbReference type="ARBA" id="ARBA00022840"/>
    </source>
</evidence>
<sequence length="62" mass="7101">MCFFVFLMMIKYVLKQHQLLIVEVSLGIGSLVWVEDPKAWIDGEVIEVKDNDIKVAYTSGKI</sequence>
<reference evidence="4" key="1">
    <citation type="submission" date="2022-06" db="EMBL/GenBank/DDBJ databases">
        <title>Uncovering the hologenomic basis of an extraordinary plant invasion.</title>
        <authorList>
            <person name="Bieker V.C."/>
            <person name="Martin M.D."/>
            <person name="Gilbert T."/>
            <person name="Hodgins K."/>
            <person name="Battlay P."/>
            <person name="Petersen B."/>
            <person name="Wilson J."/>
        </authorList>
    </citation>
    <scope>NUCLEOTIDE SEQUENCE</scope>
    <source>
        <strain evidence="4">AA19_3_7</strain>
        <tissue evidence="4">Leaf</tissue>
    </source>
</reference>
<dbReference type="EMBL" id="JAMZMK010007049">
    <property type="protein sequence ID" value="KAI7746061.1"/>
    <property type="molecule type" value="Genomic_DNA"/>
</dbReference>
<dbReference type="Pfam" id="PF02736">
    <property type="entry name" value="Myosin_N"/>
    <property type="match status" value="1"/>
</dbReference>
<dbReference type="Proteomes" id="UP001206925">
    <property type="component" value="Unassembled WGS sequence"/>
</dbReference>
<gene>
    <name evidence="4" type="ORF">M8C21_003737</name>
</gene>
<dbReference type="GO" id="GO:0005524">
    <property type="term" value="F:ATP binding"/>
    <property type="evidence" value="ECO:0007669"/>
    <property type="project" value="UniProtKB-KW"/>
</dbReference>
<organism evidence="4 5">
    <name type="scientific">Ambrosia artemisiifolia</name>
    <name type="common">Common ragweed</name>
    <dbReference type="NCBI Taxonomy" id="4212"/>
    <lineage>
        <taxon>Eukaryota</taxon>
        <taxon>Viridiplantae</taxon>
        <taxon>Streptophyta</taxon>
        <taxon>Embryophyta</taxon>
        <taxon>Tracheophyta</taxon>
        <taxon>Spermatophyta</taxon>
        <taxon>Magnoliopsida</taxon>
        <taxon>eudicotyledons</taxon>
        <taxon>Gunneridae</taxon>
        <taxon>Pentapetalae</taxon>
        <taxon>asterids</taxon>
        <taxon>campanulids</taxon>
        <taxon>Asterales</taxon>
        <taxon>Asteraceae</taxon>
        <taxon>Asteroideae</taxon>
        <taxon>Heliantheae alliance</taxon>
        <taxon>Heliantheae</taxon>
        <taxon>Ambrosia</taxon>
    </lineage>
</organism>
<dbReference type="GO" id="GO:0016459">
    <property type="term" value="C:myosin complex"/>
    <property type="evidence" value="ECO:0007669"/>
    <property type="project" value="InterPro"/>
</dbReference>
<feature type="domain" description="Myosin N-terminal SH3-like" evidence="3">
    <location>
        <begin position="29"/>
        <end position="61"/>
    </location>
</feature>
<keyword evidence="5" id="KW-1185">Reference proteome</keyword>
<evidence type="ECO:0000313" key="5">
    <source>
        <dbReference type="Proteomes" id="UP001206925"/>
    </source>
</evidence>
<protein>
    <recommendedName>
        <fullName evidence="3">Myosin N-terminal SH3-like domain-containing protein</fullName>
    </recommendedName>
</protein>
<evidence type="ECO:0000256" key="1">
    <source>
        <dbReference type="ARBA" id="ARBA00022741"/>
    </source>
</evidence>
<feature type="non-terminal residue" evidence="4">
    <location>
        <position position="62"/>
    </location>
</feature>
<comment type="caution">
    <text evidence="4">The sequence shown here is derived from an EMBL/GenBank/DDBJ whole genome shotgun (WGS) entry which is preliminary data.</text>
</comment>
<name>A0AAD5CT60_AMBAR</name>
<keyword evidence="2" id="KW-0067">ATP-binding</keyword>
<dbReference type="InterPro" id="IPR004009">
    <property type="entry name" value="SH3_Myosin"/>
</dbReference>
<keyword evidence="1" id="KW-0547">Nucleotide-binding</keyword>